<dbReference type="Proteomes" id="UP001145114">
    <property type="component" value="Unassembled WGS sequence"/>
</dbReference>
<protein>
    <submittedName>
        <fullName evidence="1">Uncharacterized protein</fullName>
    </submittedName>
</protein>
<name>A0ACC1HNC0_9FUNG</name>
<gene>
    <name evidence="1" type="ORF">EV182_004853</name>
</gene>
<dbReference type="EMBL" id="JAMZIH010001585">
    <property type="protein sequence ID" value="KAJ1678065.1"/>
    <property type="molecule type" value="Genomic_DNA"/>
</dbReference>
<proteinExistence type="predicted"/>
<keyword evidence="2" id="KW-1185">Reference proteome</keyword>
<evidence type="ECO:0000313" key="1">
    <source>
        <dbReference type="EMBL" id="KAJ1678065.1"/>
    </source>
</evidence>
<feature type="non-terminal residue" evidence="1">
    <location>
        <position position="1"/>
    </location>
</feature>
<organism evidence="1 2">
    <name type="scientific">Spiromyces aspiralis</name>
    <dbReference type="NCBI Taxonomy" id="68401"/>
    <lineage>
        <taxon>Eukaryota</taxon>
        <taxon>Fungi</taxon>
        <taxon>Fungi incertae sedis</taxon>
        <taxon>Zoopagomycota</taxon>
        <taxon>Kickxellomycotina</taxon>
        <taxon>Kickxellomycetes</taxon>
        <taxon>Kickxellales</taxon>
        <taxon>Kickxellaceae</taxon>
        <taxon>Spiromyces</taxon>
    </lineage>
</organism>
<comment type="caution">
    <text evidence="1">The sequence shown here is derived from an EMBL/GenBank/DDBJ whole genome shotgun (WGS) entry which is preliminary data.</text>
</comment>
<accession>A0ACC1HNC0</accession>
<evidence type="ECO:0000313" key="2">
    <source>
        <dbReference type="Proteomes" id="UP001145114"/>
    </source>
</evidence>
<reference evidence="1" key="1">
    <citation type="submission" date="2022-06" db="EMBL/GenBank/DDBJ databases">
        <title>Phylogenomic reconstructions and comparative analyses of Kickxellomycotina fungi.</title>
        <authorList>
            <person name="Reynolds N.K."/>
            <person name="Stajich J.E."/>
            <person name="Barry K."/>
            <person name="Grigoriev I.V."/>
            <person name="Crous P."/>
            <person name="Smith M.E."/>
        </authorList>
    </citation>
    <scope>NUCLEOTIDE SEQUENCE</scope>
    <source>
        <strain evidence="1">RSA 2271</strain>
    </source>
</reference>
<sequence length="57" mass="6323">YMPFGIKIGSYPIISSSKSVPNKVLISIVGMDREKISECQAEIQKSIDDTTIVEMEC</sequence>